<dbReference type="VEuPathDB" id="TrichDB:TVAG_276160"/>
<accession>A2ECP7</accession>
<dbReference type="RefSeq" id="XP_001321766.1">
    <property type="nucleotide sequence ID" value="XM_001321731.1"/>
</dbReference>
<dbReference type="OrthoDB" id="2152029at2759"/>
<dbReference type="AlphaFoldDB" id="A2ECP7"/>
<dbReference type="VEuPathDB" id="TrichDB:TVAGG3_0379610"/>
<protein>
    <recommendedName>
        <fullName evidence="2">Alpha/beta hydrolase fold-3 domain-containing protein</fullName>
    </recommendedName>
</protein>
<proteinExistence type="predicted"/>
<dbReference type="STRING" id="5722.A2ECP7"/>
<keyword evidence="4" id="KW-1185">Reference proteome</keyword>
<name>A2ECP7_TRIV3</name>
<dbReference type="SUPFAM" id="SSF53474">
    <property type="entry name" value="alpha/beta-Hydrolases"/>
    <property type="match status" value="1"/>
</dbReference>
<evidence type="ECO:0000259" key="2">
    <source>
        <dbReference type="Pfam" id="PF07859"/>
    </source>
</evidence>
<dbReference type="Proteomes" id="UP000001542">
    <property type="component" value="Unassembled WGS sequence"/>
</dbReference>
<reference evidence="3" key="2">
    <citation type="journal article" date="2007" name="Science">
        <title>Draft genome sequence of the sexually transmitted pathogen Trichomonas vaginalis.</title>
        <authorList>
            <person name="Carlton J.M."/>
            <person name="Hirt R.P."/>
            <person name="Silva J.C."/>
            <person name="Delcher A.L."/>
            <person name="Schatz M."/>
            <person name="Zhao Q."/>
            <person name="Wortman J.R."/>
            <person name="Bidwell S.L."/>
            <person name="Alsmark U.C.M."/>
            <person name="Besteiro S."/>
            <person name="Sicheritz-Ponten T."/>
            <person name="Noel C.J."/>
            <person name="Dacks J.B."/>
            <person name="Foster P.G."/>
            <person name="Simillion C."/>
            <person name="Van de Peer Y."/>
            <person name="Miranda-Saavedra D."/>
            <person name="Barton G.J."/>
            <person name="Westrop G.D."/>
            <person name="Mueller S."/>
            <person name="Dessi D."/>
            <person name="Fiori P.L."/>
            <person name="Ren Q."/>
            <person name="Paulsen I."/>
            <person name="Zhang H."/>
            <person name="Bastida-Corcuera F.D."/>
            <person name="Simoes-Barbosa A."/>
            <person name="Brown M.T."/>
            <person name="Hayes R.D."/>
            <person name="Mukherjee M."/>
            <person name="Okumura C.Y."/>
            <person name="Schneider R."/>
            <person name="Smith A.J."/>
            <person name="Vanacova S."/>
            <person name="Villalvazo M."/>
            <person name="Haas B.J."/>
            <person name="Pertea M."/>
            <person name="Feldblyum T.V."/>
            <person name="Utterback T.R."/>
            <person name="Shu C.L."/>
            <person name="Osoegawa K."/>
            <person name="de Jong P.J."/>
            <person name="Hrdy I."/>
            <person name="Horvathova L."/>
            <person name="Zubacova Z."/>
            <person name="Dolezal P."/>
            <person name="Malik S.B."/>
            <person name="Logsdon J.M. Jr."/>
            <person name="Henze K."/>
            <person name="Gupta A."/>
            <person name="Wang C.C."/>
            <person name="Dunne R.L."/>
            <person name="Upcroft J.A."/>
            <person name="Upcroft P."/>
            <person name="White O."/>
            <person name="Salzberg S.L."/>
            <person name="Tang P."/>
            <person name="Chiu C.-H."/>
            <person name="Lee Y.-S."/>
            <person name="Embley T.M."/>
            <person name="Coombs G.H."/>
            <person name="Mottram J.C."/>
            <person name="Tachezy J."/>
            <person name="Fraser-Liggett C.M."/>
            <person name="Johnson P.J."/>
        </authorList>
    </citation>
    <scope>NUCLEOTIDE SEQUENCE [LARGE SCALE GENOMIC DNA]</scope>
    <source>
        <strain evidence="3">G3</strain>
    </source>
</reference>
<dbReference type="InParanoid" id="A2ECP7"/>
<dbReference type="Gene3D" id="3.40.50.1820">
    <property type="entry name" value="alpha/beta hydrolase"/>
    <property type="match status" value="1"/>
</dbReference>
<dbReference type="InterPro" id="IPR029058">
    <property type="entry name" value="AB_hydrolase_fold"/>
</dbReference>
<keyword evidence="1" id="KW-0378">Hydrolase</keyword>
<feature type="domain" description="Alpha/beta hydrolase fold-3" evidence="2">
    <location>
        <begin position="80"/>
        <end position="279"/>
    </location>
</feature>
<gene>
    <name evidence="3" type="ORF">TVAG_276160</name>
</gene>
<reference evidence="3" key="1">
    <citation type="submission" date="2006-10" db="EMBL/GenBank/DDBJ databases">
        <authorList>
            <person name="Amadeo P."/>
            <person name="Zhao Q."/>
            <person name="Wortman J."/>
            <person name="Fraser-Liggett C."/>
            <person name="Carlton J."/>
        </authorList>
    </citation>
    <scope>NUCLEOTIDE SEQUENCE</scope>
    <source>
        <strain evidence="3">G3</strain>
    </source>
</reference>
<dbReference type="InterPro" id="IPR013094">
    <property type="entry name" value="AB_hydrolase_3"/>
</dbReference>
<evidence type="ECO:0000256" key="1">
    <source>
        <dbReference type="ARBA" id="ARBA00022801"/>
    </source>
</evidence>
<dbReference type="Pfam" id="PF07859">
    <property type="entry name" value="Abhydrolase_3"/>
    <property type="match status" value="1"/>
</dbReference>
<evidence type="ECO:0000313" key="3">
    <source>
        <dbReference type="EMBL" id="EAY09543.1"/>
    </source>
</evidence>
<evidence type="ECO:0000313" key="4">
    <source>
        <dbReference type="Proteomes" id="UP000001542"/>
    </source>
</evidence>
<dbReference type="InterPro" id="IPR050300">
    <property type="entry name" value="GDXG_lipolytic_enzyme"/>
</dbReference>
<sequence length="302" mass="35137">MTIDNLPQKESILLKYIKLNMVLFNMKKQLENECKTGKFWIKPCPFPFFLRLKYDYSETKFGNRSYWTIKPKHATSDNLLFYFHGGGFIRNIVFWQWMLVADLISRTNATFIIPNYEIAPYWTYKETYEFIKDCYLETLKLYPHMNIHLIGDSAGGGFILSFANSLKELGVKQPKNLLMIAPWLDLSGQNTDYYDIVPYDKLLDYNGGVLAANLFAGKMNKEDPRLSPLFGNLKDLPRMAIFVGTHDSLMADCRLLRKRLINESIPHEYHEFPNMFHVFNAATPLKESQIANQRIADIVNQS</sequence>
<dbReference type="SMR" id="A2ECP7"/>
<organism evidence="3 4">
    <name type="scientific">Trichomonas vaginalis (strain ATCC PRA-98 / G3)</name>
    <dbReference type="NCBI Taxonomy" id="412133"/>
    <lineage>
        <taxon>Eukaryota</taxon>
        <taxon>Metamonada</taxon>
        <taxon>Parabasalia</taxon>
        <taxon>Trichomonadida</taxon>
        <taxon>Trichomonadidae</taxon>
        <taxon>Trichomonas</taxon>
    </lineage>
</organism>
<dbReference type="GO" id="GO:0016787">
    <property type="term" value="F:hydrolase activity"/>
    <property type="evidence" value="ECO:0007669"/>
    <property type="project" value="UniProtKB-KW"/>
</dbReference>
<dbReference type="PANTHER" id="PTHR48081">
    <property type="entry name" value="AB HYDROLASE SUPERFAMILY PROTEIN C4A8.06C"/>
    <property type="match status" value="1"/>
</dbReference>
<dbReference type="EMBL" id="DS113355">
    <property type="protein sequence ID" value="EAY09543.1"/>
    <property type="molecule type" value="Genomic_DNA"/>
</dbReference>
<dbReference type="KEGG" id="tva:4767466"/>
<dbReference type="PANTHER" id="PTHR48081:SF8">
    <property type="entry name" value="ALPHA_BETA HYDROLASE FOLD-3 DOMAIN-CONTAINING PROTEIN-RELATED"/>
    <property type="match status" value="1"/>
</dbReference>